<evidence type="ECO:0000256" key="3">
    <source>
        <dbReference type="ARBA" id="ARBA00022552"/>
    </source>
</evidence>
<evidence type="ECO:0000256" key="4">
    <source>
        <dbReference type="ARBA" id="ARBA00023242"/>
    </source>
</evidence>
<accession>A0A1E4SIK1</accession>
<feature type="region of interest" description="Disordered" evidence="5">
    <location>
        <begin position="254"/>
        <end position="284"/>
    </location>
</feature>
<dbReference type="Proteomes" id="UP000094285">
    <property type="component" value="Unassembled WGS sequence"/>
</dbReference>
<evidence type="ECO:0000256" key="2">
    <source>
        <dbReference type="ARBA" id="ARBA00006374"/>
    </source>
</evidence>
<evidence type="ECO:0000256" key="1">
    <source>
        <dbReference type="ARBA" id="ARBA00004123"/>
    </source>
</evidence>
<protein>
    <submittedName>
        <fullName evidence="6">Nop52-domain-containing protein</fullName>
    </submittedName>
</protein>
<comment type="subcellular location">
    <subcellularLocation>
        <location evidence="1">Nucleus</location>
    </subcellularLocation>
</comment>
<sequence length="284" mass="32816">MSQTSAFVKKLASNEKPTREAALESLKRYLTSKSSKKLSLLDMEKLWKGLYYSMWFCDRSKAQERLAEGLGQLYSGVVSVDQFALFLEAFCAVIIKEWPAIDQWRIDKYYLLIRRVLRHSFKFIKQNNWGVATKKKVLDQFVSVLNKTILSGDMSVPAALPYHFCDVYLDELEIVMFEELSQLQSEIDDLDASDKNYDSKIEELVTRKREIAEDVPISELTAPFARLAKEARTKTLRDMCKKEVLADSRLKTWGVVEQDEQDEKDGDENEEEAGEDSDEEWTGF</sequence>
<comment type="similarity">
    <text evidence="2">Belongs to the RRP1 family.</text>
</comment>
<organism evidence="6 7">
    <name type="scientific">Suhomyces tanzawaensis NRRL Y-17324</name>
    <dbReference type="NCBI Taxonomy" id="984487"/>
    <lineage>
        <taxon>Eukaryota</taxon>
        <taxon>Fungi</taxon>
        <taxon>Dikarya</taxon>
        <taxon>Ascomycota</taxon>
        <taxon>Saccharomycotina</taxon>
        <taxon>Pichiomycetes</taxon>
        <taxon>Debaryomycetaceae</taxon>
        <taxon>Suhomyces</taxon>
    </lineage>
</organism>
<reference evidence="7" key="1">
    <citation type="submission" date="2016-05" db="EMBL/GenBank/DDBJ databases">
        <title>Comparative genomics of biotechnologically important yeasts.</title>
        <authorList>
            <consortium name="DOE Joint Genome Institute"/>
            <person name="Riley R."/>
            <person name="Haridas S."/>
            <person name="Wolfe K.H."/>
            <person name="Lopes M.R."/>
            <person name="Hittinger C.T."/>
            <person name="Goker M."/>
            <person name="Salamov A."/>
            <person name="Wisecaver J."/>
            <person name="Long T.M."/>
            <person name="Aerts A.L."/>
            <person name="Barry K."/>
            <person name="Choi C."/>
            <person name="Clum A."/>
            <person name="Coughlan A.Y."/>
            <person name="Deshpande S."/>
            <person name="Douglass A.P."/>
            <person name="Hanson S.J."/>
            <person name="Klenk H.-P."/>
            <person name="Labutti K."/>
            <person name="Lapidus A."/>
            <person name="Lindquist E."/>
            <person name="Lipzen A."/>
            <person name="Meier-Kolthoff J.P."/>
            <person name="Ohm R.A."/>
            <person name="Otillar R.P."/>
            <person name="Pangilinan J."/>
            <person name="Peng Y."/>
            <person name="Rokas A."/>
            <person name="Rosa C.A."/>
            <person name="Scheuner C."/>
            <person name="Sibirny A.A."/>
            <person name="Slot J.C."/>
            <person name="Stielow J.B."/>
            <person name="Sun H."/>
            <person name="Kurtzman C.P."/>
            <person name="Blackwell M."/>
            <person name="Grigoriev I.V."/>
            <person name="Jeffries T.W."/>
        </authorList>
    </citation>
    <scope>NUCLEOTIDE SEQUENCE [LARGE SCALE GENOMIC DNA]</scope>
    <source>
        <strain evidence="7">NRRL Y-17324</strain>
    </source>
</reference>
<dbReference type="GO" id="GO:0006364">
    <property type="term" value="P:rRNA processing"/>
    <property type="evidence" value="ECO:0007669"/>
    <property type="project" value="UniProtKB-KW"/>
</dbReference>
<name>A0A1E4SIK1_9ASCO</name>
<dbReference type="EMBL" id="KV453912">
    <property type="protein sequence ID" value="ODV79336.1"/>
    <property type="molecule type" value="Genomic_DNA"/>
</dbReference>
<dbReference type="RefSeq" id="XP_020064458.1">
    <property type="nucleotide sequence ID" value="XM_020207726.1"/>
</dbReference>
<evidence type="ECO:0000256" key="5">
    <source>
        <dbReference type="SAM" id="MobiDB-lite"/>
    </source>
</evidence>
<dbReference type="Pfam" id="PF05997">
    <property type="entry name" value="Nop52"/>
    <property type="match status" value="1"/>
</dbReference>
<evidence type="ECO:0000313" key="7">
    <source>
        <dbReference type="Proteomes" id="UP000094285"/>
    </source>
</evidence>
<dbReference type="AlphaFoldDB" id="A0A1E4SIK1"/>
<dbReference type="STRING" id="984487.A0A1E4SIK1"/>
<gene>
    <name evidence="6" type="ORF">CANTADRAFT_26294</name>
</gene>
<dbReference type="GO" id="GO:0030687">
    <property type="term" value="C:preribosome, large subunit precursor"/>
    <property type="evidence" value="ECO:0007669"/>
    <property type="project" value="EnsemblFungi"/>
</dbReference>
<dbReference type="InterPro" id="IPR010301">
    <property type="entry name" value="RRP1"/>
</dbReference>
<feature type="compositionally biased region" description="Acidic residues" evidence="5">
    <location>
        <begin position="257"/>
        <end position="284"/>
    </location>
</feature>
<dbReference type="GeneID" id="30981863"/>
<keyword evidence="4" id="KW-0539">Nucleus</keyword>
<keyword evidence="3" id="KW-0698">rRNA processing</keyword>
<evidence type="ECO:0000313" key="6">
    <source>
        <dbReference type="EMBL" id="ODV79336.1"/>
    </source>
</evidence>
<dbReference type="OrthoDB" id="2019504at2759"/>
<keyword evidence="7" id="KW-1185">Reference proteome</keyword>
<dbReference type="GO" id="GO:0005634">
    <property type="term" value="C:nucleus"/>
    <property type="evidence" value="ECO:0007669"/>
    <property type="project" value="UniProtKB-SubCell"/>
</dbReference>
<dbReference type="PANTHER" id="PTHR13026">
    <property type="entry name" value="NNP-1 PROTEIN NOVEL NUCLEAR PROTEIN 1 NOP52"/>
    <property type="match status" value="1"/>
</dbReference>
<dbReference type="PANTHER" id="PTHR13026:SF0">
    <property type="entry name" value="RIBOSOMAL RNA PROCESSING 1B"/>
    <property type="match status" value="1"/>
</dbReference>
<dbReference type="GO" id="GO:0030688">
    <property type="term" value="C:preribosome, small subunit precursor"/>
    <property type="evidence" value="ECO:0007669"/>
    <property type="project" value="InterPro"/>
</dbReference>
<proteinExistence type="inferred from homology"/>